<evidence type="ECO:0000256" key="5">
    <source>
        <dbReference type="SAM" id="MobiDB-lite"/>
    </source>
</evidence>
<evidence type="ECO:0000256" key="3">
    <source>
        <dbReference type="ARBA" id="ARBA00023242"/>
    </source>
</evidence>
<keyword evidence="8" id="KW-1185">Reference proteome</keyword>
<evidence type="ECO:0000313" key="7">
    <source>
        <dbReference type="EMBL" id="WMV15080.1"/>
    </source>
</evidence>
<dbReference type="GO" id="GO:0005634">
    <property type="term" value="C:nucleus"/>
    <property type="evidence" value="ECO:0007669"/>
    <property type="project" value="UniProtKB-SubCell"/>
</dbReference>
<accession>A0AAF0Q3X2</accession>
<reference evidence="7" key="1">
    <citation type="submission" date="2023-08" db="EMBL/GenBank/DDBJ databases">
        <title>A de novo genome assembly of Solanum verrucosum Schlechtendal, a Mexican diploid species geographically isolated from the other diploid A-genome species in potato relatives.</title>
        <authorList>
            <person name="Hosaka K."/>
        </authorList>
    </citation>
    <scope>NUCLEOTIDE SEQUENCE</scope>
    <source>
        <tissue evidence="7">Young leaves</tissue>
    </source>
</reference>
<keyword evidence="3 4" id="KW-0539">Nucleus</keyword>
<dbReference type="PANTHER" id="PTHR31413">
    <property type="entry name" value="AFP HOMOLOG 2"/>
    <property type="match status" value="1"/>
</dbReference>
<comment type="subcellular location">
    <subcellularLocation>
        <location evidence="1 4">Nucleus</location>
    </subcellularLocation>
</comment>
<comment type="similarity">
    <text evidence="2 4">Belongs to the Ninja family.</text>
</comment>
<dbReference type="InterPro" id="IPR032308">
    <property type="entry name" value="TDBD"/>
</dbReference>
<dbReference type="GO" id="GO:0007165">
    <property type="term" value="P:signal transduction"/>
    <property type="evidence" value="ECO:0007669"/>
    <property type="project" value="InterPro"/>
</dbReference>
<feature type="compositionally biased region" description="Low complexity" evidence="5">
    <location>
        <begin position="1"/>
        <end position="18"/>
    </location>
</feature>
<protein>
    <recommendedName>
        <fullName evidence="4">Ninja-family protein</fullName>
    </recommendedName>
    <alternativeName>
        <fullName evidence="4">ABI-binding protein</fullName>
    </alternativeName>
</protein>
<dbReference type="GO" id="GO:0045892">
    <property type="term" value="P:negative regulation of DNA-templated transcription"/>
    <property type="evidence" value="ECO:0007669"/>
    <property type="project" value="TreeGrafter"/>
</dbReference>
<name>A0AAF0Q3X2_SOLVR</name>
<evidence type="ECO:0000259" key="6">
    <source>
        <dbReference type="Pfam" id="PF16135"/>
    </source>
</evidence>
<dbReference type="InterPro" id="IPR031307">
    <property type="entry name" value="Ninja_fam"/>
</dbReference>
<gene>
    <name evidence="7" type="ORF">MTR67_008465</name>
</gene>
<evidence type="ECO:0000256" key="2">
    <source>
        <dbReference type="ARBA" id="ARBA00006081"/>
    </source>
</evidence>
<feature type="domain" description="Tify" evidence="6">
    <location>
        <begin position="70"/>
        <end position="109"/>
    </location>
</feature>
<dbReference type="EMBL" id="CP133613">
    <property type="protein sequence ID" value="WMV15080.1"/>
    <property type="molecule type" value="Genomic_DNA"/>
</dbReference>
<evidence type="ECO:0000256" key="4">
    <source>
        <dbReference type="RuleBase" id="RU369029"/>
    </source>
</evidence>
<dbReference type="Proteomes" id="UP001234989">
    <property type="component" value="Chromosome 2"/>
</dbReference>
<evidence type="ECO:0000313" key="8">
    <source>
        <dbReference type="Proteomes" id="UP001234989"/>
    </source>
</evidence>
<sequence length="110" mass="12168">MFSDGSQGSVDSSVVEVETQQPPTQEKNIAKEKLRNFALNNMAIVFTRGEGPNGKNTEGFLYSGKKRDEVKIVCLCHDHFLNAAEFVEHAGGGDVENPFKHIFIDGKQIK</sequence>
<organism evidence="7 8">
    <name type="scientific">Solanum verrucosum</name>
    <dbReference type="NCBI Taxonomy" id="315347"/>
    <lineage>
        <taxon>Eukaryota</taxon>
        <taxon>Viridiplantae</taxon>
        <taxon>Streptophyta</taxon>
        <taxon>Embryophyta</taxon>
        <taxon>Tracheophyta</taxon>
        <taxon>Spermatophyta</taxon>
        <taxon>Magnoliopsida</taxon>
        <taxon>eudicotyledons</taxon>
        <taxon>Gunneridae</taxon>
        <taxon>Pentapetalae</taxon>
        <taxon>asterids</taxon>
        <taxon>lamiids</taxon>
        <taxon>Solanales</taxon>
        <taxon>Solanaceae</taxon>
        <taxon>Solanoideae</taxon>
        <taxon>Solaneae</taxon>
        <taxon>Solanum</taxon>
    </lineage>
</organism>
<evidence type="ECO:0000256" key="1">
    <source>
        <dbReference type="ARBA" id="ARBA00004123"/>
    </source>
</evidence>
<proteinExistence type="inferred from homology"/>
<dbReference type="PANTHER" id="PTHR31413:SF32">
    <property type="entry name" value="NINJA-FAMILY PROTEIN"/>
    <property type="match status" value="1"/>
</dbReference>
<dbReference type="Pfam" id="PF16135">
    <property type="entry name" value="TDBD"/>
    <property type="match status" value="1"/>
</dbReference>
<feature type="region of interest" description="Disordered" evidence="5">
    <location>
        <begin position="1"/>
        <end position="28"/>
    </location>
</feature>
<dbReference type="AlphaFoldDB" id="A0AAF0Q3X2"/>
<comment type="function">
    <text evidence="4">Acts as a negative regulator of abscisic acid (ABA) response.</text>
</comment>